<keyword evidence="6" id="KW-0010">Activator</keyword>
<protein>
    <submittedName>
        <fullName evidence="9">Flagellar transcriptional regulator FlhD</fullName>
    </submittedName>
</protein>
<dbReference type="AlphaFoldDB" id="A0A432Y738"/>
<evidence type="ECO:0000313" key="10">
    <source>
        <dbReference type="Proteomes" id="UP000287649"/>
    </source>
</evidence>
<dbReference type="GO" id="GO:0003677">
    <property type="term" value="F:DNA binding"/>
    <property type="evidence" value="ECO:0007669"/>
    <property type="project" value="UniProtKB-KW"/>
</dbReference>
<dbReference type="GO" id="GO:0044780">
    <property type="term" value="P:bacterial-type flagellum assembly"/>
    <property type="evidence" value="ECO:0007669"/>
    <property type="project" value="InterPro"/>
</dbReference>
<keyword evidence="9" id="KW-0966">Cell projection</keyword>
<keyword evidence="5" id="KW-1015">Disulfide bond</keyword>
<evidence type="ECO:0000256" key="4">
    <source>
        <dbReference type="ARBA" id="ARBA00023125"/>
    </source>
</evidence>
<evidence type="ECO:0000256" key="3">
    <source>
        <dbReference type="ARBA" id="ARBA00023015"/>
    </source>
</evidence>
<organism evidence="9 10">
    <name type="scientific">Pseudidiomarina homiensis</name>
    <dbReference type="NCBI Taxonomy" id="364198"/>
    <lineage>
        <taxon>Bacteria</taxon>
        <taxon>Pseudomonadati</taxon>
        <taxon>Pseudomonadota</taxon>
        <taxon>Gammaproteobacteria</taxon>
        <taxon>Alteromonadales</taxon>
        <taxon>Idiomarinaceae</taxon>
        <taxon>Pseudidiomarina</taxon>
    </lineage>
</organism>
<keyword evidence="9" id="KW-0969">Cilium</keyword>
<comment type="caution">
    <text evidence="9">The sequence shown here is derived from an EMBL/GenBank/DDBJ whole genome shotgun (WGS) entry which is preliminary data.</text>
</comment>
<dbReference type="SUPFAM" id="SSF63592">
    <property type="entry name" value="Flagellar transcriptional activator FlhD"/>
    <property type="match status" value="1"/>
</dbReference>
<evidence type="ECO:0000256" key="8">
    <source>
        <dbReference type="ARBA" id="ARBA00025431"/>
    </source>
</evidence>
<accession>A0A432Y738</accession>
<dbReference type="InterPro" id="IPR023559">
    <property type="entry name" value="Flagellar_FlhD"/>
</dbReference>
<keyword evidence="7" id="KW-0804">Transcription</keyword>
<dbReference type="EMBL" id="PIPX01000001">
    <property type="protein sequence ID" value="RUO56757.1"/>
    <property type="molecule type" value="Genomic_DNA"/>
</dbReference>
<evidence type="ECO:0000256" key="2">
    <source>
        <dbReference type="ARBA" id="ARBA00022795"/>
    </source>
</evidence>
<keyword evidence="2" id="KW-1005">Bacterial flagellum biogenesis</keyword>
<keyword evidence="1" id="KW-0963">Cytoplasm</keyword>
<reference evidence="10" key="1">
    <citation type="journal article" date="2018" name="Front. Microbiol.">
        <title>Genome-Based Analysis Reveals the Taxonomy and Diversity of the Family Idiomarinaceae.</title>
        <authorList>
            <person name="Liu Y."/>
            <person name="Lai Q."/>
            <person name="Shao Z."/>
        </authorList>
    </citation>
    <scope>NUCLEOTIDE SEQUENCE [LARGE SCALE GENOMIC DNA]</scope>
    <source>
        <strain evidence="10">PO-M2</strain>
    </source>
</reference>
<dbReference type="Gene3D" id="1.10.4000.10">
    <property type="entry name" value="Flagellar transcriptional activator FlhD"/>
    <property type="match status" value="1"/>
</dbReference>
<evidence type="ECO:0000256" key="7">
    <source>
        <dbReference type="ARBA" id="ARBA00023163"/>
    </source>
</evidence>
<dbReference type="Pfam" id="PF05247">
    <property type="entry name" value="FlhD"/>
    <property type="match status" value="1"/>
</dbReference>
<dbReference type="OrthoDB" id="5298036at2"/>
<dbReference type="RefSeq" id="WP_126772263.1">
    <property type="nucleotide sequence ID" value="NZ_PIPX01000001.1"/>
</dbReference>
<proteinExistence type="predicted"/>
<gene>
    <name evidence="9" type="ORF">CWI70_08495</name>
</gene>
<dbReference type="GO" id="GO:0045893">
    <property type="term" value="P:positive regulation of DNA-templated transcription"/>
    <property type="evidence" value="ECO:0007669"/>
    <property type="project" value="InterPro"/>
</dbReference>
<comment type="function">
    <text evidence="8">Functions in complex with FlhC as a master transcriptional regulator that regulates transcription of several flagellar and non-flagellar operons by binding to their promoter region. Activates expression of class 2 flagellar genes, including fliA, which is a flagellum-specific sigma factor that turns on the class 3 genes. Also regulates genes whose products function in a variety of physiological pathways.</text>
</comment>
<evidence type="ECO:0000256" key="5">
    <source>
        <dbReference type="ARBA" id="ARBA00023157"/>
    </source>
</evidence>
<keyword evidence="10" id="KW-1185">Reference proteome</keyword>
<evidence type="ECO:0000256" key="6">
    <source>
        <dbReference type="ARBA" id="ARBA00023159"/>
    </source>
</evidence>
<dbReference type="Proteomes" id="UP000287649">
    <property type="component" value="Unassembled WGS sequence"/>
</dbReference>
<keyword evidence="9" id="KW-0282">Flagellum</keyword>
<evidence type="ECO:0000313" key="9">
    <source>
        <dbReference type="EMBL" id="RUO56757.1"/>
    </source>
</evidence>
<keyword evidence="4" id="KW-0238">DNA-binding</keyword>
<name>A0A432Y738_9GAMM</name>
<sequence>MTQSKVLAELQELNLNYLLLVQKLVTEDRDAAIFRLKIDEDLADLIAEMSVKDLTLLARQPQSWLRPCVDATNTLKEILSNSRAPSMRETHLAMLMASASA</sequence>
<evidence type="ECO:0000256" key="1">
    <source>
        <dbReference type="ARBA" id="ARBA00022490"/>
    </source>
</evidence>
<keyword evidence="3" id="KW-0805">Transcription regulation</keyword>
<dbReference type="InterPro" id="IPR036194">
    <property type="entry name" value="FlhD_sf"/>
</dbReference>